<dbReference type="Pfam" id="PF17741">
    <property type="entry name" value="DUF5578"/>
    <property type="match status" value="1"/>
</dbReference>
<dbReference type="InterPro" id="IPR041090">
    <property type="entry name" value="DUF5578"/>
</dbReference>
<dbReference type="PANTHER" id="PTHR34258:SF1">
    <property type="entry name" value="ARMADILLO-LIKE HELICAL DOMAIN CONTAINING PROTEIN 1"/>
    <property type="match status" value="1"/>
</dbReference>
<sequence length="65" mass="7485">MTSIKEQAAISRLLSFLQEWDDAGKVTRNHILNNFIQTHQSKTSPELKQEFCQGSILFLVRLILP</sequence>
<dbReference type="Proteomes" id="UP000694422">
    <property type="component" value="Unplaced"/>
</dbReference>
<dbReference type="PANTHER" id="PTHR34258">
    <property type="entry name" value="ARMADILLO-LIKE HELICAL DOMAIN CONTAINING PROTEIN 1"/>
    <property type="match status" value="1"/>
</dbReference>
<keyword evidence="2" id="KW-1185">Reference proteome</keyword>
<dbReference type="Ensembl" id="ENSSDAT00000008760.1">
    <property type="protein sequence ID" value="ENSSDAP00000007695.1"/>
    <property type="gene ID" value="ENSSDAG00000007036.1"/>
</dbReference>
<accession>A0A8C9UWF2</accession>
<reference evidence="1" key="1">
    <citation type="submission" date="2025-05" db="UniProtKB">
        <authorList>
            <consortium name="Ensembl"/>
        </authorList>
    </citation>
    <scope>IDENTIFICATION</scope>
</reference>
<proteinExistence type="predicted"/>
<dbReference type="AlphaFoldDB" id="A0A8C9UWF2"/>
<evidence type="ECO:0000313" key="2">
    <source>
        <dbReference type="Proteomes" id="UP000694422"/>
    </source>
</evidence>
<dbReference type="Ensembl" id="ENSSDAT00000019844.1">
    <property type="protein sequence ID" value="ENSSDAP00000017422.1"/>
    <property type="gene ID" value="ENSSDAG00000015819.1"/>
</dbReference>
<organism evidence="1 2">
    <name type="scientific">Spermophilus dauricus</name>
    <name type="common">Daurian ground squirrel</name>
    <dbReference type="NCBI Taxonomy" id="99837"/>
    <lineage>
        <taxon>Eukaryota</taxon>
        <taxon>Metazoa</taxon>
        <taxon>Chordata</taxon>
        <taxon>Craniata</taxon>
        <taxon>Vertebrata</taxon>
        <taxon>Euteleostomi</taxon>
        <taxon>Mammalia</taxon>
        <taxon>Eutheria</taxon>
        <taxon>Euarchontoglires</taxon>
        <taxon>Glires</taxon>
        <taxon>Rodentia</taxon>
        <taxon>Sciuromorpha</taxon>
        <taxon>Sciuridae</taxon>
        <taxon>Xerinae</taxon>
        <taxon>Marmotini</taxon>
        <taxon>Spermophilus</taxon>
    </lineage>
</organism>
<dbReference type="Ensembl" id="ENSSDAT00000031381.1">
    <property type="protein sequence ID" value="ENSSDAP00000027457.1"/>
    <property type="gene ID" value="ENSSDAG00000024887.1"/>
</dbReference>
<name>A0A8C9UWF2_SPEDA</name>
<protein>
    <submittedName>
        <fullName evidence="1">Uncharacterized protein</fullName>
    </submittedName>
</protein>
<evidence type="ECO:0000313" key="1">
    <source>
        <dbReference type="Ensembl" id="ENSSDAP00000027457.1"/>
    </source>
</evidence>